<feature type="region of interest" description="Disordered" evidence="1">
    <location>
        <begin position="58"/>
        <end position="88"/>
    </location>
</feature>
<evidence type="ECO:0000313" key="3">
    <source>
        <dbReference type="Proteomes" id="UP000053676"/>
    </source>
</evidence>
<feature type="compositionally biased region" description="Polar residues" evidence="1">
    <location>
        <begin position="16"/>
        <end position="27"/>
    </location>
</feature>
<accession>W2SMH9</accession>
<name>W2SMH9_NECAM</name>
<protein>
    <submittedName>
        <fullName evidence="2">Uncharacterized protein</fullName>
    </submittedName>
</protein>
<keyword evidence="3" id="KW-1185">Reference proteome</keyword>
<proteinExistence type="predicted"/>
<feature type="region of interest" description="Disordered" evidence="1">
    <location>
        <begin position="1"/>
        <end position="42"/>
    </location>
</feature>
<reference evidence="3" key="1">
    <citation type="journal article" date="2014" name="Nat. Genet.">
        <title>Genome of the human hookworm Necator americanus.</title>
        <authorList>
            <person name="Tang Y.T."/>
            <person name="Gao X."/>
            <person name="Rosa B.A."/>
            <person name="Abubucker S."/>
            <person name="Hallsworth-Pepin K."/>
            <person name="Martin J."/>
            <person name="Tyagi R."/>
            <person name="Heizer E."/>
            <person name="Zhang X."/>
            <person name="Bhonagiri-Palsikar V."/>
            <person name="Minx P."/>
            <person name="Warren W.C."/>
            <person name="Wang Q."/>
            <person name="Zhan B."/>
            <person name="Hotez P.J."/>
            <person name="Sternberg P.W."/>
            <person name="Dougall A."/>
            <person name="Gaze S.T."/>
            <person name="Mulvenna J."/>
            <person name="Sotillo J."/>
            <person name="Ranganathan S."/>
            <person name="Rabelo E.M."/>
            <person name="Wilson R.K."/>
            <person name="Felgner P.L."/>
            <person name="Bethony J."/>
            <person name="Hawdon J.M."/>
            <person name="Gasser R.B."/>
            <person name="Loukas A."/>
            <person name="Mitreva M."/>
        </authorList>
    </citation>
    <scope>NUCLEOTIDE SEQUENCE [LARGE SCALE GENOMIC DNA]</scope>
</reference>
<organism evidence="2 3">
    <name type="scientific">Necator americanus</name>
    <name type="common">Human hookworm</name>
    <dbReference type="NCBI Taxonomy" id="51031"/>
    <lineage>
        <taxon>Eukaryota</taxon>
        <taxon>Metazoa</taxon>
        <taxon>Ecdysozoa</taxon>
        <taxon>Nematoda</taxon>
        <taxon>Chromadorea</taxon>
        <taxon>Rhabditida</taxon>
        <taxon>Rhabditina</taxon>
        <taxon>Rhabditomorpha</taxon>
        <taxon>Strongyloidea</taxon>
        <taxon>Ancylostomatidae</taxon>
        <taxon>Bunostominae</taxon>
        <taxon>Necator</taxon>
    </lineage>
</organism>
<dbReference type="OrthoDB" id="5843513at2759"/>
<evidence type="ECO:0000256" key="1">
    <source>
        <dbReference type="SAM" id="MobiDB-lite"/>
    </source>
</evidence>
<feature type="compositionally biased region" description="Low complexity" evidence="1">
    <location>
        <begin position="69"/>
        <end position="80"/>
    </location>
</feature>
<dbReference type="EMBL" id="KI669033">
    <property type="protein sequence ID" value="ETN69922.1"/>
    <property type="molecule type" value="Genomic_DNA"/>
</dbReference>
<dbReference type="Proteomes" id="UP000053676">
    <property type="component" value="Unassembled WGS sequence"/>
</dbReference>
<dbReference type="KEGG" id="nai:NECAME_15023"/>
<sequence>MGNESSALVKFRRGTQRGQLTANNDSMDSFLMPPTPDRKRSRSLCATQMIHDTQAAVAQKMQEDSRNPGTTGATTMTNGGRKTSTGLVPSLNRLRIQQCFKVARRGRVIVFNGRGRVAMFTKFEYKCI</sequence>
<dbReference type="AlphaFoldDB" id="W2SMH9"/>
<evidence type="ECO:0000313" key="2">
    <source>
        <dbReference type="EMBL" id="ETN69922.1"/>
    </source>
</evidence>
<gene>
    <name evidence="2" type="ORF">NECAME_15023</name>
</gene>